<dbReference type="Proteomes" id="UP000533429">
    <property type="component" value="Unassembled WGS sequence"/>
</dbReference>
<feature type="signal peptide" evidence="1">
    <location>
        <begin position="1"/>
        <end position="21"/>
    </location>
</feature>
<reference evidence="2 3" key="1">
    <citation type="submission" date="2020-06" db="EMBL/GenBank/DDBJ databases">
        <title>Photobacterium damselae subsp. damselae comparative genomics.</title>
        <authorList>
            <person name="Osorio C.R."/>
        </authorList>
    </citation>
    <scope>NUCLEOTIDE SEQUENCE [LARGE SCALE GENOMIC DNA]</scope>
    <source>
        <strain evidence="2 3">TW250/03</strain>
    </source>
</reference>
<keyword evidence="1" id="KW-0732">Signal</keyword>
<accession>A0A850QXB0</accession>
<comment type="caution">
    <text evidence="2">The sequence shown here is derived from an EMBL/GenBank/DDBJ whole genome shotgun (WGS) entry which is preliminary data.</text>
</comment>
<sequence>MMYKGCFFSLCFVFCSFDISAGVNTGVNFEHEYKLMNKYNVKITIENSVTDDGEPVCLLKNKDLEEPYYINSYCANIEDPKVVIINNEIMKLITIDFTGKHGYQAFFTIHNEKFTPIGLLID</sequence>
<evidence type="ECO:0000256" key="1">
    <source>
        <dbReference type="SAM" id="SignalP"/>
    </source>
</evidence>
<dbReference type="EMBL" id="JABXOR010001244">
    <property type="protein sequence ID" value="NVP02424.1"/>
    <property type="molecule type" value="Genomic_DNA"/>
</dbReference>
<evidence type="ECO:0000313" key="2">
    <source>
        <dbReference type="EMBL" id="NVP02424.1"/>
    </source>
</evidence>
<name>A0A850QXB0_PHODD</name>
<organism evidence="2 3">
    <name type="scientific">Photobacterium damselae subsp. damselae</name>
    <name type="common">Listonella damsela</name>
    <dbReference type="NCBI Taxonomy" id="85581"/>
    <lineage>
        <taxon>Bacteria</taxon>
        <taxon>Pseudomonadati</taxon>
        <taxon>Pseudomonadota</taxon>
        <taxon>Gammaproteobacteria</taxon>
        <taxon>Vibrionales</taxon>
        <taxon>Vibrionaceae</taxon>
        <taxon>Photobacterium</taxon>
    </lineage>
</organism>
<protein>
    <submittedName>
        <fullName evidence="2">Uncharacterized protein</fullName>
    </submittedName>
</protein>
<dbReference type="AlphaFoldDB" id="A0A850QXB0"/>
<proteinExistence type="predicted"/>
<evidence type="ECO:0000313" key="3">
    <source>
        <dbReference type="Proteomes" id="UP000533429"/>
    </source>
</evidence>
<gene>
    <name evidence="2" type="ORF">HWA77_19605</name>
</gene>
<feature type="chain" id="PRO_5032992461" evidence="1">
    <location>
        <begin position="22"/>
        <end position="122"/>
    </location>
</feature>